<dbReference type="AlphaFoldDB" id="A0A3M7QZL7"/>
<reference evidence="1 2" key="1">
    <citation type="journal article" date="2018" name="Sci. Rep.">
        <title>Genomic signatures of local adaptation to the degree of environmental predictability in rotifers.</title>
        <authorList>
            <person name="Franch-Gras L."/>
            <person name="Hahn C."/>
            <person name="Garcia-Roger E.M."/>
            <person name="Carmona M.J."/>
            <person name="Serra M."/>
            <person name="Gomez A."/>
        </authorList>
    </citation>
    <scope>NUCLEOTIDE SEQUENCE [LARGE SCALE GENOMIC DNA]</scope>
    <source>
        <strain evidence="1">HYR1</strain>
    </source>
</reference>
<accession>A0A3M7QZL7</accession>
<evidence type="ECO:0000313" key="1">
    <source>
        <dbReference type="EMBL" id="RNA16782.1"/>
    </source>
</evidence>
<keyword evidence="2" id="KW-1185">Reference proteome</keyword>
<evidence type="ECO:0000313" key="2">
    <source>
        <dbReference type="Proteomes" id="UP000276133"/>
    </source>
</evidence>
<organism evidence="1 2">
    <name type="scientific">Brachionus plicatilis</name>
    <name type="common">Marine rotifer</name>
    <name type="synonym">Brachionus muelleri</name>
    <dbReference type="NCBI Taxonomy" id="10195"/>
    <lineage>
        <taxon>Eukaryota</taxon>
        <taxon>Metazoa</taxon>
        <taxon>Spiralia</taxon>
        <taxon>Gnathifera</taxon>
        <taxon>Rotifera</taxon>
        <taxon>Eurotatoria</taxon>
        <taxon>Monogononta</taxon>
        <taxon>Pseudotrocha</taxon>
        <taxon>Ploima</taxon>
        <taxon>Brachionidae</taxon>
        <taxon>Brachionus</taxon>
    </lineage>
</organism>
<dbReference type="Proteomes" id="UP000276133">
    <property type="component" value="Unassembled WGS sequence"/>
</dbReference>
<dbReference type="EMBL" id="REGN01004630">
    <property type="protein sequence ID" value="RNA16782.1"/>
    <property type="molecule type" value="Genomic_DNA"/>
</dbReference>
<sequence>MCLSPMFCSIKFDCRCPGYFYFENTTSSCNNKLMVNANCNKDHQCRQDLGLTCKNGRCLCSSLKYTWSSRSLTCKLTYQKSICTADSDCNNSENLVCQLENPDSQFYRTCGCIKEENNENYWDRSKCVQSKTYRSDCLSNDHCKILTENTFCSVHLNKCECPNLHYWNGYKCMPKKTYLDTCLDSYECKESQLLFCNGTKYIMDKFLYLFCFLAEISVPILSQMLVMQRHQLTFVEYMRSRHHSLNSHIANTFYTKEQLDVIELAIYIANFINKTITIFYEILLVHLTPESPSGLSDHFCPFLRLLKYYSTDLFLWFYQNIREFTKILVNLREFRKNLQLQLQFQLW</sequence>
<proteinExistence type="predicted"/>
<comment type="caution">
    <text evidence="1">The sequence shown here is derived from an EMBL/GenBank/DDBJ whole genome shotgun (WGS) entry which is preliminary data.</text>
</comment>
<evidence type="ECO:0008006" key="3">
    <source>
        <dbReference type="Google" id="ProtNLM"/>
    </source>
</evidence>
<protein>
    <recommendedName>
        <fullName evidence="3">Prion-like-(Q N-rich) domain-bearing 25</fullName>
    </recommendedName>
</protein>
<gene>
    <name evidence="1" type="ORF">BpHYR1_023300</name>
</gene>
<name>A0A3M7QZL7_BRAPC</name>